<evidence type="ECO:0000256" key="4">
    <source>
        <dbReference type="ARBA" id="ARBA00022840"/>
    </source>
</evidence>
<dbReference type="RefSeq" id="XP_070883726.1">
    <property type="nucleotide sequence ID" value="XM_071033486.1"/>
</dbReference>
<organism evidence="6 7">
    <name type="scientific">Aspergillus lucknowensis</name>
    <dbReference type="NCBI Taxonomy" id="176173"/>
    <lineage>
        <taxon>Eukaryota</taxon>
        <taxon>Fungi</taxon>
        <taxon>Dikarya</taxon>
        <taxon>Ascomycota</taxon>
        <taxon>Pezizomycotina</taxon>
        <taxon>Eurotiomycetes</taxon>
        <taxon>Eurotiomycetidae</taxon>
        <taxon>Eurotiales</taxon>
        <taxon>Aspergillaceae</taxon>
        <taxon>Aspergillus</taxon>
        <taxon>Aspergillus subgen. Nidulantes</taxon>
    </lineage>
</organism>
<evidence type="ECO:0000259" key="5">
    <source>
        <dbReference type="Pfam" id="PF13193"/>
    </source>
</evidence>
<feature type="domain" description="AMP-binding enzyme C-terminal" evidence="5">
    <location>
        <begin position="7"/>
        <end position="87"/>
    </location>
</feature>
<dbReference type="Proteomes" id="UP001610432">
    <property type="component" value="Unassembled WGS sequence"/>
</dbReference>
<dbReference type="PANTHER" id="PTHR24096">
    <property type="entry name" value="LONG-CHAIN-FATTY-ACID--COA LIGASE"/>
    <property type="match status" value="1"/>
</dbReference>
<dbReference type="Gene3D" id="3.30.300.30">
    <property type="match status" value="1"/>
</dbReference>
<comment type="similarity">
    <text evidence="1">Belongs to the ATP-dependent AMP-binding enzyme family.</text>
</comment>
<gene>
    <name evidence="6" type="ORF">BJX67DRAFT_383587</name>
</gene>
<evidence type="ECO:0000313" key="6">
    <source>
        <dbReference type="EMBL" id="KAL2864747.1"/>
    </source>
</evidence>
<name>A0ABR4LMY2_9EURO</name>
<dbReference type="InterPro" id="IPR045851">
    <property type="entry name" value="AMP-bd_C_sf"/>
</dbReference>
<sequence length="128" mass="14147">WQVAPAELESVLLKHPGIEDAAVTGVASKDGSTEVPRAFVVRSKTFSGTRLTSEEVYLFCRRQLASYKALDGGIIFVEEIPRTASGKIQRFKLKQMNTYREIVSSLLTRFRGATMQSVGIMHGGRITV</sequence>
<dbReference type="GeneID" id="98148558"/>
<protein>
    <recommendedName>
        <fullName evidence="5">AMP-binding enzyme C-terminal domain-containing protein</fullName>
    </recommendedName>
</protein>
<comment type="caution">
    <text evidence="6">The sequence shown here is derived from an EMBL/GenBank/DDBJ whole genome shotgun (WGS) entry which is preliminary data.</text>
</comment>
<evidence type="ECO:0000256" key="2">
    <source>
        <dbReference type="ARBA" id="ARBA00022598"/>
    </source>
</evidence>
<keyword evidence="4" id="KW-0067">ATP-binding</keyword>
<dbReference type="InterPro" id="IPR025110">
    <property type="entry name" value="AMP-bd_C"/>
</dbReference>
<dbReference type="EMBL" id="JBFXLQ010000038">
    <property type="protein sequence ID" value="KAL2864747.1"/>
    <property type="molecule type" value="Genomic_DNA"/>
</dbReference>
<keyword evidence="3" id="KW-0547">Nucleotide-binding</keyword>
<evidence type="ECO:0000313" key="7">
    <source>
        <dbReference type="Proteomes" id="UP001610432"/>
    </source>
</evidence>
<keyword evidence="7" id="KW-1185">Reference proteome</keyword>
<keyword evidence="2" id="KW-0436">Ligase</keyword>
<evidence type="ECO:0000256" key="3">
    <source>
        <dbReference type="ARBA" id="ARBA00022741"/>
    </source>
</evidence>
<proteinExistence type="inferred from homology"/>
<dbReference type="Pfam" id="PF13193">
    <property type="entry name" value="AMP-binding_C"/>
    <property type="match status" value="1"/>
</dbReference>
<dbReference type="SUPFAM" id="SSF56801">
    <property type="entry name" value="Acetyl-CoA synthetase-like"/>
    <property type="match status" value="1"/>
</dbReference>
<accession>A0ABR4LMY2</accession>
<dbReference type="PANTHER" id="PTHR24096:SF317">
    <property type="entry name" value="ADENYLATE-FORMING ENZYME AFEA"/>
    <property type="match status" value="1"/>
</dbReference>
<feature type="non-terminal residue" evidence="6">
    <location>
        <position position="1"/>
    </location>
</feature>
<evidence type="ECO:0000256" key="1">
    <source>
        <dbReference type="ARBA" id="ARBA00006432"/>
    </source>
</evidence>
<reference evidence="6 7" key="1">
    <citation type="submission" date="2024-07" db="EMBL/GenBank/DDBJ databases">
        <title>Section-level genome sequencing and comparative genomics of Aspergillus sections Usti and Cavernicolus.</title>
        <authorList>
            <consortium name="Lawrence Berkeley National Laboratory"/>
            <person name="Nybo J.L."/>
            <person name="Vesth T.C."/>
            <person name="Theobald S."/>
            <person name="Frisvad J.C."/>
            <person name="Larsen T.O."/>
            <person name="Kjaerboelling I."/>
            <person name="Rothschild-Mancinelli K."/>
            <person name="Lyhne E.K."/>
            <person name="Kogle M.E."/>
            <person name="Barry K."/>
            <person name="Clum A."/>
            <person name="Na H."/>
            <person name="Ledsgaard L."/>
            <person name="Lin J."/>
            <person name="Lipzen A."/>
            <person name="Kuo A."/>
            <person name="Riley R."/>
            <person name="Mondo S."/>
            <person name="Labutti K."/>
            <person name="Haridas S."/>
            <person name="Pangalinan J."/>
            <person name="Salamov A.A."/>
            <person name="Simmons B.A."/>
            <person name="Magnuson J.K."/>
            <person name="Chen J."/>
            <person name="Drula E."/>
            <person name="Henrissat B."/>
            <person name="Wiebenga A."/>
            <person name="Lubbers R.J."/>
            <person name="Gomes A.C."/>
            <person name="Macurrencykelacurrency M.R."/>
            <person name="Stajich J."/>
            <person name="Grigoriev I.V."/>
            <person name="Mortensen U.H."/>
            <person name="De Vries R.P."/>
            <person name="Baker S.E."/>
            <person name="Andersen M.R."/>
        </authorList>
    </citation>
    <scope>NUCLEOTIDE SEQUENCE [LARGE SCALE GENOMIC DNA]</scope>
    <source>
        <strain evidence="6 7">CBS 449.75</strain>
    </source>
</reference>